<dbReference type="InParanoid" id="A0A3N4LIZ0"/>
<organism evidence="1 2">
    <name type="scientific">Terfezia boudieri ATCC MYA-4762</name>
    <dbReference type="NCBI Taxonomy" id="1051890"/>
    <lineage>
        <taxon>Eukaryota</taxon>
        <taxon>Fungi</taxon>
        <taxon>Dikarya</taxon>
        <taxon>Ascomycota</taxon>
        <taxon>Pezizomycotina</taxon>
        <taxon>Pezizomycetes</taxon>
        <taxon>Pezizales</taxon>
        <taxon>Pezizaceae</taxon>
        <taxon>Terfezia</taxon>
    </lineage>
</organism>
<dbReference type="Proteomes" id="UP000267821">
    <property type="component" value="Unassembled WGS sequence"/>
</dbReference>
<proteinExistence type="predicted"/>
<protein>
    <submittedName>
        <fullName evidence="1">Uncharacterized protein</fullName>
    </submittedName>
</protein>
<dbReference type="EMBL" id="ML121558">
    <property type="protein sequence ID" value="RPB21658.1"/>
    <property type="molecule type" value="Genomic_DNA"/>
</dbReference>
<reference evidence="1 2" key="1">
    <citation type="journal article" date="2018" name="Nat. Ecol. Evol.">
        <title>Pezizomycetes genomes reveal the molecular basis of ectomycorrhizal truffle lifestyle.</title>
        <authorList>
            <person name="Murat C."/>
            <person name="Payen T."/>
            <person name="Noel B."/>
            <person name="Kuo A."/>
            <person name="Morin E."/>
            <person name="Chen J."/>
            <person name="Kohler A."/>
            <person name="Krizsan K."/>
            <person name="Balestrini R."/>
            <person name="Da Silva C."/>
            <person name="Montanini B."/>
            <person name="Hainaut M."/>
            <person name="Levati E."/>
            <person name="Barry K.W."/>
            <person name="Belfiori B."/>
            <person name="Cichocki N."/>
            <person name="Clum A."/>
            <person name="Dockter R.B."/>
            <person name="Fauchery L."/>
            <person name="Guy J."/>
            <person name="Iotti M."/>
            <person name="Le Tacon F."/>
            <person name="Lindquist E.A."/>
            <person name="Lipzen A."/>
            <person name="Malagnac F."/>
            <person name="Mello A."/>
            <person name="Molinier V."/>
            <person name="Miyauchi S."/>
            <person name="Poulain J."/>
            <person name="Riccioni C."/>
            <person name="Rubini A."/>
            <person name="Sitrit Y."/>
            <person name="Splivallo R."/>
            <person name="Traeger S."/>
            <person name="Wang M."/>
            <person name="Zifcakova L."/>
            <person name="Wipf D."/>
            <person name="Zambonelli A."/>
            <person name="Paolocci F."/>
            <person name="Nowrousian M."/>
            <person name="Ottonello S."/>
            <person name="Baldrian P."/>
            <person name="Spatafora J.W."/>
            <person name="Henrissat B."/>
            <person name="Nagy L.G."/>
            <person name="Aury J.M."/>
            <person name="Wincker P."/>
            <person name="Grigoriev I.V."/>
            <person name="Bonfante P."/>
            <person name="Martin F.M."/>
        </authorList>
    </citation>
    <scope>NUCLEOTIDE SEQUENCE [LARGE SCALE GENOMIC DNA]</scope>
    <source>
        <strain evidence="1 2">ATCC MYA-4762</strain>
    </source>
</reference>
<dbReference type="AlphaFoldDB" id="A0A3N4LIZ0"/>
<gene>
    <name evidence="1" type="ORF">L211DRAFT_427107</name>
</gene>
<evidence type="ECO:0000313" key="2">
    <source>
        <dbReference type="Proteomes" id="UP000267821"/>
    </source>
</evidence>
<evidence type="ECO:0000313" key="1">
    <source>
        <dbReference type="EMBL" id="RPB21658.1"/>
    </source>
</evidence>
<accession>A0A3N4LIZ0</accession>
<sequence length="172" mass="19342">MGDTTDHMHVGWLDKAGQANTTKGGGEPLRHCVNHYQSWGDLGGDQFLWSFRSERHVLQLGILNLQPGSDVFYKLSLPKRGHSIHGCRLPAGLEALSTGTPHRWHRDYWQIAHHACVSLTAKCHNGCFRPETTTANGAIVHMHNGAEEEIHRSKQTRIKKSRYSFLSPTGWI</sequence>
<name>A0A3N4LIZ0_9PEZI</name>
<keyword evidence="2" id="KW-1185">Reference proteome</keyword>